<feature type="compositionally biased region" description="Low complexity" evidence="1">
    <location>
        <begin position="976"/>
        <end position="989"/>
    </location>
</feature>
<keyword evidence="3" id="KW-1185">Reference proteome</keyword>
<feature type="compositionally biased region" description="Basic and acidic residues" evidence="1">
    <location>
        <begin position="593"/>
        <end position="602"/>
    </location>
</feature>
<evidence type="ECO:0000313" key="3">
    <source>
        <dbReference type="Proteomes" id="UP000799766"/>
    </source>
</evidence>
<evidence type="ECO:0000313" key="2">
    <source>
        <dbReference type="EMBL" id="KAF2455521.1"/>
    </source>
</evidence>
<evidence type="ECO:0000256" key="1">
    <source>
        <dbReference type="SAM" id="MobiDB-lite"/>
    </source>
</evidence>
<dbReference type="Proteomes" id="UP000799766">
    <property type="component" value="Unassembled WGS sequence"/>
</dbReference>
<name>A0A6A6NUY1_9PEZI</name>
<feature type="region of interest" description="Disordered" evidence="1">
    <location>
        <begin position="793"/>
        <end position="869"/>
    </location>
</feature>
<feature type="region of interest" description="Disordered" evidence="1">
    <location>
        <begin position="1310"/>
        <end position="1396"/>
    </location>
</feature>
<feature type="region of interest" description="Disordered" evidence="1">
    <location>
        <begin position="425"/>
        <end position="453"/>
    </location>
</feature>
<feature type="compositionally biased region" description="Basic and acidic residues" evidence="1">
    <location>
        <begin position="808"/>
        <end position="818"/>
    </location>
</feature>
<feature type="region of interest" description="Disordered" evidence="1">
    <location>
        <begin position="522"/>
        <end position="602"/>
    </location>
</feature>
<dbReference type="EMBL" id="MU001686">
    <property type="protein sequence ID" value="KAF2455521.1"/>
    <property type="molecule type" value="Genomic_DNA"/>
</dbReference>
<feature type="compositionally biased region" description="Basic and acidic residues" evidence="1">
    <location>
        <begin position="828"/>
        <end position="837"/>
    </location>
</feature>
<feature type="compositionally biased region" description="Acidic residues" evidence="1">
    <location>
        <begin position="1373"/>
        <end position="1390"/>
    </location>
</feature>
<dbReference type="OrthoDB" id="5330058at2759"/>
<feature type="compositionally biased region" description="Polar residues" evidence="1">
    <location>
        <begin position="434"/>
        <end position="444"/>
    </location>
</feature>
<accession>A0A6A6NUY1</accession>
<sequence length="1396" mass="155658">MEAYPQQTYTLPSQPHSPFPKQCADNVWDSRHHLRTWSRVNLELSGVPLPRRLSAIEVFCPTHHKYDLAEQPICRAAPNNPVKKKEKIQYIDVVSTWKGLTTSRAYEVNFWETAFQRALEKVTKEHILEQWFVDGRNLFGGSQSAEMMRHLDEFITRARCFRVPINVNNLFTIMLTLYQEDGKHHVWLAQSPNPSASLVEFIRTRECFDFDDSDGKPFIRVCCSTRFTFPNNLLIIGDLAWFPPRLEFLSLPTVVREGADMYFVPSYKEKGLNECFEEPATPTEYVLASDHIPLKWVADIKGFHGVAPPGMARRLRAAPSNGLGSDGRCALVIEFQLTTSITKPFPKDVRFERIVRLKLGVEISEPETQQTWPARTRFAAEDAAPWKTTALHDAKKNPFLNSQTLGHNFGVSRPFARPEIPDFSLSARPPKASTPRNVLQTGNHQDLGDEPKQDVLTIPGWDIKVRSADDVSFLRGWLQSQLVPVQGVLKESLEECIREACQVVGIDACEVFCETHVPRGVPLRPTKDLDIQSDRPWLLPVPSEPAQPQTAQPGNGSRDSSGRSNNSAANKSVSPPHDPLPVRHVRQRGSTVGREREPTYNREDVPSEIWNAAVVETTKDMWPGTVEPSMPPPSSIDHIDWAIRRWCDITAADKKSEGESTISPLDLGEAEENTQQLRQLYEPQSVDGAIKADDSGPFDHVAPKHHPHYHVPSFLSNANLESHEAKLGHLDVALPPPSSASSIKANPDEDQENAGQVTPRECQRKKGKGRAQDGEAQQWRLLPLSSVQANGGALIRSAVPQKRQTRASLRDEFHKQGDPGDAWSRPLLHGEKDHPATDEGESRDEIDMDEAYKEEPDWLSEDEGGFLDMEPWEPKAFEEWQERQMKLEREQQGDLKSLVLAALKERRTLLEKTSKVKKAAKTEDAPTQDPSAMEGVSLIRFHEAMRKLSESSKDDGSKSGSRKGKEPLKDSLAPVSTSSKEVSPSSSSSYREFADYHQMWPVDALRPLPSSASRKSNSSNESQAGSSSLGLSEKLSHTYDFLGDFLSLERTFPLLSKNGKATPEMSTGEGPSDQSKAKGSSKPSEKDEPMWTQEREYLGSPVSLHDAMMASHHFHDTMTAHRVSFKGPSHNPHDPLFVEAWGAYLHDFEQKLPAPALPTWVSDYADDPAANPERASTATAVQAHWKVLNRELGRARQRHDGVAAFVAEEGAWNALESERKREVRTYAEDSVNYLAPRVERLAQVLAQLRGSWNKAKGAGAGPSTPEEKRPHGRPLTPVPDSVMRPAERGVTGVDPDLVQALYVRNFREDLERAESRRSKSARGSSPEKEHDDDDGDDDDSEEESEIGSDDDSSERRAFEEAFLESGTASVAADSEDNGDSEEVDKDDGDGDSGSAT</sequence>
<feature type="compositionally biased region" description="Low complexity" evidence="1">
    <location>
        <begin position="1010"/>
        <end position="1030"/>
    </location>
</feature>
<feature type="region of interest" description="Disordered" evidence="1">
    <location>
        <begin position="731"/>
        <end position="781"/>
    </location>
</feature>
<feature type="region of interest" description="Disordered" evidence="1">
    <location>
        <begin position="1057"/>
        <end position="1091"/>
    </location>
</feature>
<feature type="compositionally biased region" description="Basic and acidic residues" evidence="1">
    <location>
        <begin position="940"/>
        <end position="969"/>
    </location>
</feature>
<feature type="region of interest" description="Disordered" evidence="1">
    <location>
        <begin position="1007"/>
        <end position="1030"/>
    </location>
</feature>
<feature type="compositionally biased region" description="Acidic residues" evidence="1">
    <location>
        <begin position="838"/>
        <end position="849"/>
    </location>
</feature>
<feature type="compositionally biased region" description="Low complexity" evidence="1">
    <location>
        <begin position="554"/>
        <end position="572"/>
    </location>
</feature>
<organism evidence="2 3">
    <name type="scientific">Lineolata rhizophorae</name>
    <dbReference type="NCBI Taxonomy" id="578093"/>
    <lineage>
        <taxon>Eukaryota</taxon>
        <taxon>Fungi</taxon>
        <taxon>Dikarya</taxon>
        <taxon>Ascomycota</taxon>
        <taxon>Pezizomycotina</taxon>
        <taxon>Dothideomycetes</taxon>
        <taxon>Dothideomycetes incertae sedis</taxon>
        <taxon>Lineolatales</taxon>
        <taxon>Lineolataceae</taxon>
        <taxon>Lineolata</taxon>
    </lineage>
</organism>
<feature type="region of interest" description="Disordered" evidence="1">
    <location>
        <begin position="911"/>
        <end position="990"/>
    </location>
</feature>
<protein>
    <submittedName>
        <fullName evidence="2">Uncharacterized protein</fullName>
    </submittedName>
</protein>
<feature type="region of interest" description="Disordered" evidence="1">
    <location>
        <begin position="1253"/>
        <end position="1291"/>
    </location>
</feature>
<gene>
    <name evidence="2" type="ORF">BDY21DRAFT_67194</name>
</gene>
<reference evidence="2" key="1">
    <citation type="journal article" date="2020" name="Stud. Mycol.">
        <title>101 Dothideomycetes genomes: a test case for predicting lifestyles and emergence of pathogens.</title>
        <authorList>
            <person name="Haridas S."/>
            <person name="Albert R."/>
            <person name="Binder M."/>
            <person name="Bloem J."/>
            <person name="Labutti K."/>
            <person name="Salamov A."/>
            <person name="Andreopoulos B."/>
            <person name="Baker S."/>
            <person name="Barry K."/>
            <person name="Bills G."/>
            <person name="Bluhm B."/>
            <person name="Cannon C."/>
            <person name="Castanera R."/>
            <person name="Culley D."/>
            <person name="Daum C."/>
            <person name="Ezra D."/>
            <person name="Gonzalez J."/>
            <person name="Henrissat B."/>
            <person name="Kuo A."/>
            <person name="Liang C."/>
            <person name="Lipzen A."/>
            <person name="Lutzoni F."/>
            <person name="Magnuson J."/>
            <person name="Mondo S."/>
            <person name="Nolan M."/>
            <person name="Ohm R."/>
            <person name="Pangilinan J."/>
            <person name="Park H.-J."/>
            <person name="Ramirez L."/>
            <person name="Alfaro M."/>
            <person name="Sun H."/>
            <person name="Tritt A."/>
            <person name="Yoshinaga Y."/>
            <person name="Zwiers L.-H."/>
            <person name="Turgeon B."/>
            <person name="Goodwin S."/>
            <person name="Spatafora J."/>
            <person name="Crous P."/>
            <person name="Grigoriev I."/>
        </authorList>
    </citation>
    <scope>NUCLEOTIDE SEQUENCE</scope>
    <source>
        <strain evidence="2">ATCC 16933</strain>
    </source>
</reference>
<feature type="compositionally biased region" description="Acidic residues" evidence="1">
    <location>
        <begin position="1330"/>
        <end position="1352"/>
    </location>
</feature>
<feature type="compositionally biased region" description="Polar residues" evidence="1">
    <location>
        <begin position="1072"/>
        <end position="1082"/>
    </location>
</feature>
<feature type="compositionally biased region" description="Basic and acidic residues" evidence="1">
    <location>
        <begin position="911"/>
        <end position="924"/>
    </location>
</feature>
<proteinExistence type="predicted"/>